<evidence type="ECO:0000256" key="1">
    <source>
        <dbReference type="SAM" id="MobiDB-lite"/>
    </source>
</evidence>
<sequence length="150" mass="15910">MRGLPQANGHGLEGAKAWLTSTKKRKGAGARSGPTAVPSQEQIKAAQMMAVKDLRGTTEIQLSNRWRELAVDTGGTGTKHAGLGTESKADPLPQAESSRKVQQLLQSWPGPILPPLQDVQACPGRIVTITEAERPDSAKKQQLVSTALLA</sequence>
<dbReference type="AlphaFoldDB" id="A0AAV7V2Q5"/>
<proteinExistence type="predicted"/>
<organism evidence="2 3">
    <name type="scientific">Pleurodeles waltl</name>
    <name type="common">Iberian ribbed newt</name>
    <dbReference type="NCBI Taxonomy" id="8319"/>
    <lineage>
        <taxon>Eukaryota</taxon>
        <taxon>Metazoa</taxon>
        <taxon>Chordata</taxon>
        <taxon>Craniata</taxon>
        <taxon>Vertebrata</taxon>
        <taxon>Euteleostomi</taxon>
        <taxon>Amphibia</taxon>
        <taxon>Batrachia</taxon>
        <taxon>Caudata</taxon>
        <taxon>Salamandroidea</taxon>
        <taxon>Salamandridae</taxon>
        <taxon>Pleurodelinae</taxon>
        <taxon>Pleurodeles</taxon>
    </lineage>
</organism>
<comment type="caution">
    <text evidence="2">The sequence shown here is derived from an EMBL/GenBank/DDBJ whole genome shotgun (WGS) entry which is preliminary data.</text>
</comment>
<evidence type="ECO:0000313" key="2">
    <source>
        <dbReference type="EMBL" id="KAJ1195042.1"/>
    </source>
</evidence>
<evidence type="ECO:0000313" key="3">
    <source>
        <dbReference type="Proteomes" id="UP001066276"/>
    </source>
</evidence>
<reference evidence="2" key="1">
    <citation type="journal article" date="2022" name="bioRxiv">
        <title>Sequencing and chromosome-scale assembly of the giantPleurodeles waltlgenome.</title>
        <authorList>
            <person name="Brown T."/>
            <person name="Elewa A."/>
            <person name="Iarovenko S."/>
            <person name="Subramanian E."/>
            <person name="Araus A.J."/>
            <person name="Petzold A."/>
            <person name="Susuki M."/>
            <person name="Suzuki K.-i.T."/>
            <person name="Hayashi T."/>
            <person name="Toyoda A."/>
            <person name="Oliveira C."/>
            <person name="Osipova E."/>
            <person name="Leigh N.D."/>
            <person name="Simon A."/>
            <person name="Yun M.H."/>
        </authorList>
    </citation>
    <scope>NUCLEOTIDE SEQUENCE</scope>
    <source>
        <strain evidence="2">20211129_DDA</strain>
        <tissue evidence="2">Liver</tissue>
    </source>
</reference>
<dbReference type="Proteomes" id="UP001066276">
    <property type="component" value="Chromosome 2_2"/>
</dbReference>
<accession>A0AAV7V2Q5</accession>
<feature type="region of interest" description="Disordered" evidence="1">
    <location>
        <begin position="72"/>
        <end position="102"/>
    </location>
</feature>
<keyword evidence="3" id="KW-1185">Reference proteome</keyword>
<protein>
    <submittedName>
        <fullName evidence="2">Uncharacterized protein</fullName>
    </submittedName>
</protein>
<gene>
    <name evidence="2" type="ORF">NDU88_004325</name>
</gene>
<name>A0AAV7V2Q5_PLEWA</name>
<feature type="region of interest" description="Disordered" evidence="1">
    <location>
        <begin position="1"/>
        <end position="40"/>
    </location>
</feature>
<dbReference type="EMBL" id="JANPWB010000004">
    <property type="protein sequence ID" value="KAJ1195042.1"/>
    <property type="molecule type" value="Genomic_DNA"/>
</dbReference>